<gene>
    <name evidence="1" type="ORF">MKW98_021993</name>
</gene>
<dbReference type="EMBL" id="JAJJMB010010432">
    <property type="protein sequence ID" value="KAI3908924.1"/>
    <property type="molecule type" value="Genomic_DNA"/>
</dbReference>
<accession>A0AAD4SIH5</accession>
<sequence length="108" mass="12521">MTVVKELSRLFLVEYPGVRQFVRRLSEKGNNIQNPSWQLMVKQVDHQISERSRRRSDPFSGVFAMDMLIICKGNLPNDFGLTHVRGEKKLLGLLIVAMKKMHCHPNRC</sequence>
<protein>
    <submittedName>
        <fullName evidence="1">Uncharacterized protein</fullName>
    </submittedName>
</protein>
<organism evidence="1 2">
    <name type="scientific">Papaver atlanticum</name>
    <dbReference type="NCBI Taxonomy" id="357466"/>
    <lineage>
        <taxon>Eukaryota</taxon>
        <taxon>Viridiplantae</taxon>
        <taxon>Streptophyta</taxon>
        <taxon>Embryophyta</taxon>
        <taxon>Tracheophyta</taxon>
        <taxon>Spermatophyta</taxon>
        <taxon>Magnoliopsida</taxon>
        <taxon>Ranunculales</taxon>
        <taxon>Papaveraceae</taxon>
        <taxon>Papaveroideae</taxon>
        <taxon>Papaver</taxon>
    </lineage>
</organism>
<comment type="caution">
    <text evidence="1">The sequence shown here is derived from an EMBL/GenBank/DDBJ whole genome shotgun (WGS) entry which is preliminary data.</text>
</comment>
<keyword evidence="2" id="KW-1185">Reference proteome</keyword>
<evidence type="ECO:0000313" key="2">
    <source>
        <dbReference type="Proteomes" id="UP001202328"/>
    </source>
</evidence>
<proteinExistence type="predicted"/>
<name>A0AAD4SIH5_9MAGN</name>
<dbReference type="Proteomes" id="UP001202328">
    <property type="component" value="Unassembled WGS sequence"/>
</dbReference>
<evidence type="ECO:0000313" key="1">
    <source>
        <dbReference type="EMBL" id="KAI3908924.1"/>
    </source>
</evidence>
<dbReference type="AlphaFoldDB" id="A0AAD4SIH5"/>
<reference evidence="1" key="1">
    <citation type="submission" date="2022-04" db="EMBL/GenBank/DDBJ databases">
        <title>A functionally conserved STORR gene fusion in Papaver species that diverged 16.8 million years ago.</title>
        <authorList>
            <person name="Catania T."/>
        </authorList>
    </citation>
    <scope>NUCLEOTIDE SEQUENCE</scope>
    <source>
        <strain evidence="1">S-188037</strain>
    </source>
</reference>